<protein>
    <submittedName>
        <fullName evidence="6">Pimeloyl-ACP methyl ester carboxylesterase</fullName>
    </submittedName>
</protein>
<dbReference type="EMBL" id="FNET01000001">
    <property type="protein sequence ID" value="SDJ19189.1"/>
    <property type="molecule type" value="Genomic_DNA"/>
</dbReference>
<proteinExistence type="inferred from homology"/>
<dbReference type="PRINTS" id="PR00412">
    <property type="entry name" value="EPOXHYDRLASE"/>
</dbReference>
<evidence type="ECO:0000256" key="4">
    <source>
        <dbReference type="PIRSR" id="PIRSR001112-1"/>
    </source>
</evidence>
<evidence type="ECO:0000256" key="1">
    <source>
        <dbReference type="ARBA" id="ARBA00010088"/>
    </source>
</evidence>
<evidence type="ECO:0000259" key="5">
    <source>
        <dbReference type="Pfam" id="PF06441"/>
    </source>
</evidence>
<dbReference type="InterPro" id="IPR016292">
    <property type="entry name" value="Epoxide_hydrolase"/>
</dbReference>
<name>A0A1G8RQL2_9PSEU</name>
<dbReference type="InterPro" id="IPR029058">
    <property type="entry name" value="AB_hydrolase_fold"/>
</dbReference>
<dbReference type="InterPro" id="IPR010497">
    <property type="entry name" value="Epoxide_hydro_N"/>
</dbReference>
<feature type="active site" description="Nucleophile" evidence="4">
    <location>
        <position position="178"/>
    </location>
</feature>
<dbReference type="PANTHER" id="PTHR21661">
    <property type="entry name" value="EPOXIDE HYDROLASE 1-RELATED"/>
    <property type="match status" value="1"/>
</dbReference>
<dbReference type="PANTHER" id="PTHR21661:SF35">
    <property type="entry name" value="EPOXIDE HYDROLASE"/>
    <property type="match status" value="1"/>
</dbReference>
<evidence type="ECO:0000313" key="7">
    <source>
        <dbReference type="Proteomes" id="UP000199682"/>
    </source>
</evidence>
<gene>
    <name evidence="6" type="ORF">SAMN04488074_101753</name>
</gene>
<evidence type="ECO:0000256" key="2">
    <source>
        <dbReference type="ARBA" id="ARBA00022797"/>
    </source>
</evidence>
<keyword evidence="2" id="KW-0058">Aromatic hydrocarbons catabolism</keyword>
<dbReference type="SUPFAM" id="SSF53474">
    <property type="entry name" value="alpha/beta-Hydrolases"/>
    <property type="match status" value="1"/>
</dbReference>
<feature type="active site" description="Proton donor" evidence="4">
    <location>
        <position position="298"/>
    </location>
</feature>
<reference evidence="7" key="1">
    <citation type="submission" date="2016-10" db="EMBL/GenBank/DDBJ databases">
        <authorList>
            <person name="Varghese N."/>
            <person name="Submissions S."/>
        </authorList>
    </citation>
    <scope>NUCLEOTIDE SEQUENCE [LARGE SCALE GENOMIC DNA]</scope>
    <source>
        <strain evidence="7">DSM 44796</strain>
    </source>
</reference>
<dbReference type="GO" id="GO:0004301">
    <property type="term" value="F:epoxide hydrolase activity"/>
    <property type="evidence" value="ECO:0007669"/>
    <property type="project" value="TreeGrafter"/>
</dbReference>
<feature type="active site" description="Proton acceptor" evidence="4">
    <location>
        <position position="350"/>
    </location>
</feature>
<organism evidence="6 7">
    <name type="scientific">Lentzea albidocapillata subsp. violacea</name>
    <dbReference type="NCBI Taxonomy" id="128104"/>
    <lineage>
        <taxon>Bacteria</taxon>
        <taxon>Bacillati</taxon>
        <taxon>Actinomycetota</taxon>
        <taxon>Actinomycetes</taxon>
        <taxon>Pseudonocardiales</taxon>
        <taxon>Pseudonocardiaceae</taxon>
        <taxon>Lentzea</taxon>
    </lineage>
</organism>
<accession>A0A1G8RQL2</accession>
<keyword evidence="3" id="KW-0378">Hydrolase</keyword>
<dbReference type="Pfam" id="PF06441">
    <property type="entry name" value="EHN"/>
    <property type="match status" value="1"/>
</dbReference>
<comment type="similarity">
    <text evidence="1">Belongs to the peptidase S33 family.</text>
</comment>
<evidence type="ECO:0000256" key="3">
    <source>
        <dbReference type="ARBA" id="ARBA00022801"/>
    </source>
</evidence>
<dbReference type="Proteomes" id="UP000199682">
    <property type="component" value="Unassembled WGS sequence"/>
</dbReference>
<dbReference type="InterPro" id="IPR000639">
    <property type="entry name" value="Epox_hydrolase-like"/>
</dbReference>
<dbReference type="AlphaFoldDB" id="A0A1G8RQL2"/>
<feature type="domain" description="Epoxide hydrolase N-terminal" evidence="5">
    <location>
        <begin position="14"/>
        <end position="119"/>
    </location>
</feature>
<evidence type="ECO:0000313" key="6">
    <source>
        <dbReference type="EMBL" id="SDJ19189.1"/>
    </source>
</evidence>
<dbReference type="Gene3D" id="3.40.50.1820">
    <property type="entry name" value="alpha/beta hydrolase"/>
    <property type="match status" value="1"/>
</dbReference>
<dbReference type="PIRSF" id="PIRSF001112">
    <property type="entry name" value="Epoxide_hydrolase"/>
    <property type="match status" value="1"/>
</dbReference>
<dbReference type="GO" id="GO:0097176">
    <property type="term" value="P:epoxide metabolic process"/>
    <property type="evidence" value="ECO:0007669"/>
    <property type="project" value="TreeGrafter"/>
</dbReference>
<sequence>MAASVVSLGVMTEIREFHIAVDDADIDELRARLARTRWTDQVVGAGARYGDDVAEVQELARYWAEEFDWRAVEARLNAFPQFVTEIDGTNVHFLHVTSPKPDALPLLLIHGWPGSVMEFVDVVEHLRQDHHLVIPSIPGFGFSGPTTRTGWHSGRVAGAFAELMARLGYRRYGVHGNDAGAIIAPQVGQADPEHVAGVHVTQIFSFPSGDPAEMEGLTEDDYRRLGVLQNFWESMSGYAKLQQSRPQNVAFALVDSPVGQLAWTMQLMGEPAVTKDFLLANVSIYWFTATAGSSARLYYEDAHREDQPAEPTTVPMGVAVFPDDFQSIRRFAERDHRNLVHWSEFETGGHYSGHDSPELLAGDLKVFFAKM</sequence>